<keyword evidence="3" id="KW-0902">Two-component regulatory system</keyword>
<dbReference type="RefSeq" id="WP_154553920.1">
    <property type="nucleotide sequence ID" value="NZ_JAQXUZ010000018.1"/>
</dbReference>
<dbReference type="AlphaFoldDB" id="A0A6N7X4E4"/>
<dbReference type="SMART" id="SM00862">
    <property type="entry name" value="Trans_reg_C"/>
    <property type="match status" value="1"/>
</dbReference>
<dbReference type="InterPro" id="IPR036388">
    <property type="entry name" value="WH-like_DNA-bd_sf"/>
</dbReference>
<dbReference type="Gene3D" id="6.10.250.690">
    <property type="match status" value="1"/>
</dbReference>
<evidence type="ECO:0000256" key="8">
    <source>
        <dbReference type="PROSITE-ProRule" id="PRU00169"/>
    </source>
</evidence>
<feature type="modified residue" description="4-aspartylphosphate" evidence="8">
    <location>
        <position position="52"/>
    </location>
</feature>
<evidence type="ECO:0000256" key="5">
    <source>
        <dbReference type="ARBA" id="ARBA00023125"/>
    </source>
</evidence>
<evidence type="ECO:0000313" key="12">
    <source>
        <dbReference type="EMBL" id="MST70362.1"/>
    </source>
</evidence>
<evidence type="ECO:0000256" key="7">
    <source>
        <dbReference type="ARBA" id="ARBA00024867"/>
    </source>
</evidence>
<dbReference type="CDD" id="cd00383">
    <property type="entry name" value="trans_reg_C"/>
    <property type="match status" value="1"/>
</dbReference>
<comment type="caution">
    <text evidence="12">The sequence shown here is derived from an EMBL/GenBank/DDBJ whole genome shotgun (WGS) entry which is preliminary data.</text>
</comment>
<comment type="function">
    <text evidence="7">May play the central regulatory role in sporulation. It may be an element of the effector pathway responsible for the activation of sporulation genes in response to nutritional stress. Spo0A may act in concert with spo0H (a sigma factor) to control the expression of some genes that are critical to the sporulation process.</text>
</comment>
<keyword evidence="6" id="KW-0804">Transcription</keyword>
<dbReference type="GO" id="GO:0006355">
    <property type="term" value="P:regulation of DNA-templated transcription"/>
    <property type="evidence" value="ECO:0007669"/>
    <property type="project" value="InterPro"/>
</dbReference>
<dbReference type="InterPro" id="IPR001789">
    <property type="entry name" value="Sig_transdc_resp-reg_receiver"/>
</dbReference>
<evidence type="ECO:0000256" key="3">
    <source>
        <dbReference type="ARBA" id="ARBA00023012"/>
    </source>
</evidence>
<organism evidence="12 13">
    <name type="scientific">Mogibacterium kristiansenii</name>
    <dbReference type="NCBI Taxonomy" id="2606708"/>
    <lineage>
        <taxon>Bacteria</taxon>
        <taxon>Bacillati</taxon>
        <taxon>Bacillota</taxon>
        <taxon>Clostridia</taxon>
        <taxon>Peptostreptococcales</taxon>
        <taxon>Anaerovoracaceae</taxon>
        <taxon>Mogibacterium</taxon>
    </lineage>
</organism>
<dbReference type="InterPro" id="IPR039420">
    <property type="entry name" value="WalR-like"/>
</dbReference>
<dbReference type="GO" id="GO:0000976">
    <property type="term" value="F:transcription cis-regulatory region binding"/>
    <property type="evidence" value="ECO:0007669"/>
    <property type="project" value="TreeGrafter"/>
</dbReference>
<evidence type="ECO:0000256" key="2">
    <source>
        <dbReference type="ARBA" id="ARBA00022553"/>
    </source>
</evidence>
<dbReference type="PROSITE" id="PS51755">
    <property type="entry name" value="OMPR_PHOB"/>
    <property type="match status" value="1"/>
</dbReference>
<dbReference type="Proteomes" id="UP000469424">
    <property type="component" value="Unassembled WGS sequence"/>
</dbReference>
<dbReference type="Gene3D" id="3.40.50.2300">
    <property type="match status" value="1"/>
</dbReference>
<dbReference type="GO" id="GO:0005829">
    <property type="term" value="C:cytosol"/>
    <property type="evidence" value="ECO:0007669"/>
    <property type="project" value="TreeGrafter"/>
</dbReference>
<dbReference type="InterPro" id="IPR011006">
    <property type="entry name" value="CheY-like_superfamily"/>
</dbReference>
<evidence type="ECO:0000259" key="10">
    <source>
        <dbReference type="PROSITE" id="PS50110"/>
    </source>
</evidence>
<dbReference type="SUPFAM" id="SSF52172">
    <property type="entry name" value="CheY-like"/>
    <property type="match status" value="1"/>
</dbReference>
<evidence type="ECO:0000256" key="4">
    <source>
        <dbReference type="ARBA" id="ARBA00023015"/>
    </source>
</evidence>
<feature type="DNA-binding region" description="OmpR/PhoB-type" evidence="9">
    <location>
        <begin position="127"/>
        <end position="223"/>
    </location>
</feature>
<sequence>MKKLLVVDDEDKIREVIKEYAEFSGYEVTEAADGMSAIGLCKLNDYDLIIMDVMMPKLDGFSSVKEIKKIKDIPVIMLSARGEEYDKLFGFELGIDDYVVKPFSPKELMARVNAVLQRKSGSENNSAQVMKFDGLEVNFAARTITVDGERVNLTPKEYDLLFYLIQNKNIALSRDKLLSDIWGYDFFGDDRTIDTHIKNLRNNLGPYRNFIVTLRGVGYKFEYDDSKKGKESAE</sequence>
<evidence type="ECO:0000256" key="1">
    <source>
        <dbReference type="ARBA" id="ARBA00018672"/>
    </source>
</evidence>
<accession>A0A6N7X4E4</accession>
<evidence type="ECO:0000256" key="6">
    <source>
        <dbReference type="ARBA" id="ARBA00023163"/>
    </source>
</evidence>
<feature type="domain" description="Response regulatory" evidence="10">
    <location>
        <begin position="3"/>
        <end position="116"/>
    </location>
</feature>
<dbReference type="GO" id="GO:0032993">
    <property type="term" value="C:protein-DNA complex"/>
    <property type="evidence" value="ECO:0007669"/>
    <property type="project" value="TreeGrafter"/>
</dbReference>
<evidence type="ECO:0000256" key="9">
    <source>
        <dbReference type="PROSITE-ProRule" id="PRU01091"/>
    </source>
</evidence>
<keyword evidence="13" id="KW-1185">Reference proteome</keyword>
<evidence type="ECO:0000259" key="11">
    <source>
        <dbReference type="PROSITE" id="PS51755"/>
    </source>
</evidence>
<feature type="domain" description="OmpR/PhoB-type" evidence="11">
    <location>
        <begin position="127"/>
        <end position="223"/>
    </location>
</feature>
<dbReference type="PANTHER" id="PTHR48111:SF21">
    <property type="entry name" value="DNA-BINDING DUAL MASTER TRANSCRIPTIONAL REGULATOR RPAA"/>
    <property type="match status" value="1"/>
</dbReference>
<reference evidence="12 13" key="1">
    <citation type="submission" date="2019-08" db="EMBL/GenBank/DDBJ databases">
        <title>In-depth cultivation of the pig gut microbiome towards novel bacterial diversity and tailored functional studies.</title>
        <authorList>
            <person name="Wylensek D."/>
            <person name="Hitch T.C.A."/>
            <person name="Clavel T."/>
        </authorList>
    </citation>
    <scope>NUCLEOTIDE SEQUENCE [LARGE SCALE GENOMIC DNA]</scope>
    <source>
        <strain evidence="12 13">WCA-MUC-591-APC-4B</strain>
    </source>
</reference>
<dbReference type="Pfam" id="PF00072">
    <property type="entry name" value="Response_reg"/>
    <property type="match status" value="1"/>
</dbReference>
<dbReference type="Gene3D" id="1.10.10.10">
    <property type="entry name" value="Winged helix-like DNA-binding domain superfamily/Winged helix DNA-binding domain"/>
    <property type="match status" value="1"/>
</dbReference>
<name>A0A6N7X4E4_9FIRM</name>
<dbReference type="Pfam" id="PF00486">
    <property type="entry name" value="Trans_reg_C"/>
    <property type="match status" value="1"/>
</dbReference>
<keyword evidence="4" id="KW-0805">Transcription regulation</keyword>
<proteinExistence type="predicted"/>
<dbReference type="FunFam" id="3.40.50.2300:FF:000001">
    <property type="entry name" value="DNA-binding response regulator PhoB"/>
    <property type="match status" value="1"/>
</dbReference>
<dbReference type="GO" id="GO:0000156">
    <property type="term" value="F:phosphorelay response regulator activity"/>
    <property type="evidence" value="ECO:0007669"/>
    <property type="project" value="TreeGrafter"/>
</dbReference>
<dbReference type="PROSITE" id="PS50110">
    <property type="entry name" value="RESPONSE_REGULATORY"/>
    <property type="match status" value="1"/>
</dbReference>
<dbReference type="SMART" id="SM00448">
    <property type="entry name" value="REC"/>
    <property type="match status" value="1"/>
</dbReference>
<evidence type="ECO:0000313" key="13">
    <source>
        <dbReference type="Proteomes" id="UP000469424"/>
    </source>
</evidence>
<dbReference type="PANTHER" id="PTHR48111">
    <property type="entry name" value="REGULATOR OF RPOS"/>
    <property type="match status" value="1"/>
</dbReference>
<keyword evidence="5 9" id="KW-0238">DNA-binding</keyword>
<dbReference type="FunFam" id="1.10.10.10:FF:000018">
    <property type="entry name" value="DNA-binding response regulator ResD"/>
    <property type="match status" value="1"/>
</dbReference>
<dbReference type="EMBL" id="VUNA01000004">
    <property type="protein sequence ID" value="MST70362.1"/>
    <property type="molecule type" value="Genomic_DNA"/>
</dbReference>
<dbReference type="InterPro" id="IPR001867">
    <property type="entry name" value="OmpR/PhoB-type_DNA-bd"/>
</dbReference>
<keyword evidence="2 8" id="KW-0597">Phosphoprotein</keyword>
<gene>
    <name evidence="12" type="ORF">FYJ65_03240</name>
</gene>
<protein>
    <recommendedName>
        <fullName evidence="1">Stage 0 sporulation protein A homolog</fullName>
    </recommendedName>
</protein>